<sequence length="64" mass="7615">MLQIIIQTMEFTPKYLNSLKTIHSLKTFPHPNTLLEFAQHFGLWLDSLNKLLLYNYLSFKECNI</sequence>
<reference evidence="1" key="1">
    <citation type="journal article" date="2018" name="Nat. Plants">
        <title>Whole-genome landscape of Medicago truncatula symbiotic genes.</title>
        <authorList>
            <person name="Pecrix Y."/>
            <person name="Gamas P."/>
            <person name="Carrere S."/>
        </authorList>
    </citation>
    <scope>NUCLEOTIDE SEQUENCE</scope>
    <source>
        <tissue evidence="1">Leaves</tissue>
    </source>
</reference>
<accession>A0A396JCS0</accession>
<gene>
    <name evidence="1" type="ORF">MtrunA17_Chr2g0317391</name>
</gene>
<dbReference type="Proteomes" id="UP000265566">
    <property type="component" value="Chromosome 2"/>
</dbReference>
<dbReference type="EMBL" id="PSQE01000002">
    <property type="protein sequence ID" value="RHN75092.1"/>
    <property type="molecule type" value="Genomic_DNA"/>
</dbReference>
<dbReference type="AlphaFoldDB" id="A0A396JCS0"/>
<organism evidence="1">
    <name type="scientific">Medicago truncatula</name>
    <name type="common">Barrel medic</name>
    <name type="synonym">Medicago tribuloides</name>
    <dbReference type="NCBI Taxonomy" id="3880"/>
    <lineage>
        <taxon>Eukaryota</taxon>
        <taxon>Viridiplantae</taxon>
        <taxon>Streptophyta</taxon>
        <taxon>Embryophyta</taxon>
        <taxon>Tracheophyta</taxon>
        <taxon>Spermatophyta</taxon>
        <taxon>Magnoliopsida</taxon>
        <taxon>eudicotyledons</taxon>
        <taxon>Gunneridae</taxon>
        <taxon>Pentapetalae</taxon>
        <taxon>rosids</taxon>
        <taxon>fabids</taxon>
        <taxon>Fabales</taxon>
        <taxon>Fabaceae</taxon>
        <taxon>Papilionoideae</taxon>
        <taxon>50 kb inversion clade</taxon>
        <taxon>NPAAA clade</taxon>
        <taxon>Hologalegina</taxon>
        <taxon>IRL clade</taxon>
        <taxon>Trifolieae</taxon>
        <taxon>Medicago</taxon>
    </lineage>
</organism>
<evidence type="ECO:0000313" key="1">
    <source>
        <dbReference type="EMBL" id="RHN75092.1"/>
    </source>
</evidence>
<dbReference type="Gramene" id="rna11247">
    <property type="protein sequence ID" value="RHN75092.1"/>
    <property type="gene ID" value="gene11247"/>
</dbReference>
<protein>
    <submittedName>
        <fullName evidence="1">Uncharacterized protein</fullName>
    </submittedName>
</protein>
<name>A0A396JCS0_MEDTR</name>
<proteinExistence type="predicted"/>
<comment type="caution">
    <text evidence="1">The sequence shown here is derived from an EMBL/GenBank/DDBJ whole genome shotgun (WGS) entry which is preliminary data.</text>
</comment>